<accession>A0ABP9LAX8</accession>
<feature type="transmembrane region" description="Helical" evidence="1">
    <location>
        <begin position="109"/>
        <end position="133"/>
    </location>
</feature>
<keyword evidence="3" id="KW-1185">Reference proteome</keyword>
<gene>
    <name evidence="2" type="ORF">GCM10025759_17340</name>
</gene>
<feature type="transmembrane region" description="Helical" evidence="1">
    <location>
        <begin position="60"/>
        <end position="82"/>
    </location>
</feature>
<sequence length="173" mass="18925">MLQPPTAALGASRFLLKLLRVFNLATGIGLVLAIPASFLFEPQFVAFFSKKPPSIDPSWLMPILRTWIVFALPMVAAVHVLLSRLLDVVETVGSGDPFVPENAVRLKTIAWCALALQVLELVFGVMATAINAAGSNVEWKFSLTGWLAVVLLFVLARVFEEGTQMREDLEAMV</sequence>
<evidence type="ECO:0008006" key="4">
    <source>
        <dbReference type="Google" id="ProtNLM"/>
    </source>
</evidence>
<keyword evidence="1" id="KW-1133">Transmembrane helix</keyword>
<keyword evidence="1" id="KW-0812">Transmembrane</keyword>
<dbReference type="Pfam" id="PF11188">
    <property type="entry name" value="DUF2975"/>
    <property type="match status" value="1"/>
</dbReference>
<organism evidence="2 3">
    <name type="scientific">Lysobacter panacisoli</name>
    <dbReference type="NCBI Taxonomy" id="1255263"/>
    <lineage>
        <taxon>Bacteria</taxon>
        <taxon>Pseudomonadati</taxon>
        <taxon>Pseudomonadota</taxon>
        <taxon>Gammaproteobacteria</taxon>
        <taxon>Lysobacterales</taxon>
        <taxon>Lysobacteraceae</taxon>
        <taxon>Lysobacter</taxon>
    </lineage>
</organism>
<evidence type="ECO:0000256" key="1">
    <source>
        <dbReference type="SAM" id="Phobius"/>
    </source>
</evidence>
<dbReference type="Proteomes" id="UP001501083">
    <property type="component" value="Unassembled WGS sequence"/>
</dbReference>
<dbReference type="RefSeq" id="WP_158986076.1">
    <property type="nucleotide sequence ID" value="NZ_BAABKY010000002.1"/>
</dbReference>
<feature type="transmembrane region" description="Helical" evidence="1">
    <location>
        <begin position="139"/>
        <end position="159"/>
    </location>
</feature>
<evidence type="ECO:0000313" key="2">
    <source>
        <dbReference type="EMBL" id="GAA5074675.1"/>
    </source>
</evidence>
<evidence type="ECO:0000313" key="3">
    <source>
        <dbReference type="Proteomes" id="UP001501083"/>
    </source>
</evidence>
<reference evidence="3" key="1">
    <citation type="journal article" date="2019" name="Int. J. Syst. Evol. Microbiol.">
        <title>The Global Catalogue of Microorganisms (GCM) 10K type strain sequencing project: providing services to taxonomists for standard genome sequencing and annotation.</title>
        <authorList>
            <consortium name="The Broad Institute Genomics Platform"/>
            <consortium name="The Broad Institute Genome Sequencing Center for Infectious Disease"/>
            <person name="Wu L."/>
            <person name="Ma J."/>
        </authorList>
    </citation>
    <scope>NUCLEOTIDE SEQUENCE [LARGE SCALE GENOMIC DNA]</scope>
    <source>
        <strain evidence="3">JCM 19212</strain>
    </source>
</reference>
<proteinExistence type="predicted"/>
<dbReference type="EMBL" id="BAABKY010000002">
    <property type="protein sequence ID" value="GAA5074675.1"/>
    <property type="molecule type" value="Genomic_DNA"/>
</dbReference>
<keyword evidence="1" id="KW-0472">Membrane</keyword>
<name>A0ABP9LAX8_9GAMM</name>
<dbReference type="InterPro" id="IPR021354">
    <property type="entry name" value="DUF2975"/>
</dbReference>
<comment type="caution">
    <text evidence="2">The sequence shown here is derived from an EMBL/GenBank/DDBJ whole genome shotgun (WGS) entry which is preliminary data.</text>
</comment>
<feature type="transmembrane region" description="Helical" evidence="1">
    <location>
        <begin position="21"/>
        <end position="40"/>
    </location>
</feature>
<protein>
    <recommendedName>
        <fullName evidence="4">DUF2975 domain-containing protein</fullName>
    </recommendedName>
</protein>